<sequence length="174" mass="18711">MLYRMEYESPLGTLTAMSDGESLVGLFMDPVEARPGDAADEGLPVLAALRGWLDAYFDGRRPTPADLPLAPAGTEFQRAVWRILLDVPYGRTTTYGAIAAILAERNERGRMAPRAVGGAVGHNPISIVIPCHRVVGVGGNLVGYGGGMDRKVRLLTLEGVDMSRFFVPGEGRRV</sequence>
<dbReference type="FunFam" id="1.10.10.10:FF:000214">
    <property type="entry name" value="Methylated-DNA--protein-cysteine methyltransferase"/>
    <property type="match status" value="1"/>
</dbReference>
<evidence type="ECO:0000313" key="13">
    <source>
        <dbReference type="Proteomes" id="UP000008957"/>
    </source>
</evidence>
<dbReference type="InterPro" id="IPR036388">
    <property type="entry name" value="WH-like_DNA-bd_sf"/>
</dbReference>
<dbReference type="GO" id="GO:0032259">
    <property type="term" value="P:methylation"/>
    <property type="evidence" value="ECO:0007669"/>
    <property type="project" value="UniProtKB-KW"/>
</dbReference>
<dbReference type="EMBL" id="FP929056">
    <property type="protein sequence ID" value="CBL28031.1"/>
    <property type="molecule type" value="Genomic_DNA"/>
</dbReference>
<keyword evidence="5 9" id="KW-0808">Transferase</keyword>
<dbReference type="EC" id="2.1.1.63" evidence="9"/>
<evidence type="ECO:0000259" key="11">
    <source>
        <dbReference type="Pfam" id="PF02870"/>
    </source>
</evidence>
<evidence type="ECO:0000256" key="7">
    <source>
        <dbReference type="ARBA" id="ARBA00023204"/>
    </source>
</evidence>
<evidence type="ECO:0000259" key="10">
    <source>
        <dbReference type="Pfam" id="PF01035"/>
    </source>
</evidence>
<comment type="similarity">
    <text evidence="2 9">Belongs to the MGMT family.</text>
</comment>
<dbReference type="NCBIfam" id="TIGR00589">
    <property type="entry name" value="ogt"/>
    <property type="match status" value="1"/>
</dbReference>
<evidence type="ECO:0000256" key="5">
    <source>
        <dbReference type="ARBA" id="ARBA00022679"/>
    </source>
</evidence>
<dbReference type="PROSITE" id="PS00374">
    <property type="entry name" value="MGMT"/>
    <property type="match status" value="1"/>
</dbReference>
<dbReference type="RefSeq" id="WP_015556178.1">
    <property type="nucleotide sequence ID" value="NC_021038.1"/>
</dbReference>
<evidence type="ECO:0000256" key="9">
    <source>
        <dbReference type="HAMAP-Rule" id="MF_00772"/>
    </source>
</evidence>
<comment type="miscellaneous">
    <text evidence="9">This enzyme catalyzes only one turnover and therefore is not strictly catalytic. According to one definition, an enzyme is a biocatalyst that acts repeatedly and over many reaction cycles.</text>
</comment>
<dbReference type="AlphaFoldDB" id="A0AB94IWE3"/>
<evidence type="ECO:0000256" key="8">
    <source>
        <dbReference type="ARBA" id="ARBA00049348"/>
    </source>
</evidence>
<dbReference type="SUPFAM" id="SSF53155">
    <property type="entry name" value="Methylated DNA-protein cysteine methyltransferase domain"/>
    <property type="match status" value="1"/>
</dbReference>
<dbReference type="InterPro" id="IPR036217">
    <property type="entry name" value="MethylDNA_cys_MeTrfase_DNAb"/>
</dbReference>
<keyword evidence="7 9" id="KW-0234">DNA repair</keyword>
<dbReference type="Pfam" id="PF01035">
    <property type="entry name" value="DNA_binding_1"/>
    <property type="match status" value="1"/>
</dbReference>
<dbReference type="GO" id="GO:0005737">
    <property type="term" value="C:cytoplasm"/>
    <property type="evidence" value="ECO:0007669"/>
    <property type="project" value="UniProtKB-SubCell"/>
</dbReference>
<feature type="active site" description="Nucleophile; methyl group acceptor" evidence="9">
    <location>
        <position position="131"/>
    </location>
</feature>
<evidence type="ECO:0000256" key="6">
    <source>
        <dbReference type="ARBA" id="ARBA00022763"/>
    </source>
</evidence>
<dbReference type="Proteomes" id="UP000008957">
    <property type="component" value="Chromosome"/>
</dbReference>
<reference evidence="13" key="1">
    <citation type="submission" date="2010-03" db="EMBL/GenBank/DDBJ databases">
        <title>The genome sequence of Synergistetes sp. SGP1.</title>
        <authorList>
            <consortium name="metaHIT consortium -- http://www.metahit.eu/"/>
            <person name="Pajon A."/>
            <person name="Turner K."/>
            <person name="Parkhill J."/>
            <person name="Wade W."/>
            <person name="Vartoukian S."/>
        </authorList>
    </citation>
    <scope>NUCLEOTIDE SEQUENCE [LARGE SCALE GENOMIC DNA]</scope>
    <source>
        <strain evidence="13">SGP1</strain>
    </source>
</reference>
<dbReference type="GO" id="GO:0006307">
    <property type="term" value="P:DNA alkylation repair"/>
    <property type="evidence" value="ECO:0007669"/>
    <property type="project" value="UniProtKB-UniRule"/>
</dbReference>
<feature type="domain" description="Methylated-DNA-[protein]-cysteine S-methyltransferase DNA binding" evidence="10">
    <location>
        <begin position="75"/>
        <end position="160"/>
    </location>
</feature>
<dbReference type="CDD" id="cd06445">
    <property type="entry name" value="ATase"/>
    <property type="match status" value="1"/>
</dbReference>
<dbReference type="InterPro" id="IPR023546">
    <property type="entry name" value="MGMT"/>
</dbReference>
<keyword evidence="3 9" id="KW-0963">Cytoplasm</keyword>
<evidence type="ECO:0000256" key="2">
    <source>
        <dbReference type="ARBA" id="ARBA00008711"/>
    </source>
</evidence>
<proteinExistence type="inferred from homology"/>
<evidence type="ECO:0000256" key="1">
    <source>
        <dbReference type="ARBA" id="ARBA00001286"/>
    </source>
</evidence>
<dbReference type="Pfam" id="PF02870">
    <property type="entry name" value="Methyltransf_1N"/>
    <property type="match status" value="1"/>
</dbReference>
<evidence type="ECO:0000256" key="3">
    <source>
        <dbReference type="ARBA" id="ARBA00022490"/>
    </source>
</evidence>
<keyword evidence="4 9" id="KW-0489">Methyltransferase</keyword>
<dbReference type="InterPro" id="IPR008332">
    <property type="entry name" value="MethylG_MeTrfase_N"/>
</dbReference>
<dbReference type="Gene3D" id="3.30.160.70">
    <property type="entry name" value="Methylated DNA-protein cysteine methyltransferase domain"/>
    <property type="match status" value="1"/>
</dbReference>
<dbReference type="HAMAP" id="MF_00772">
    <property type="entry name" value="OGT"/>
    <property type="match status" value="1"/>
</dbReference>
<dbReference type="InterPro" id="IPR001497">
    <property type="entry name" value="MethylDNA_cys_MeTrfase_AS"/>
</dbReference>
<evidence type="ECO:0000256" key="4">
    <source>
        <dbReference type="ARBA" id="ARBA00022603"/>
    </source>
</evidence>
<organism evidence="12 13">
    <name type="scientific">Fretibacterium fastidiosum</name>
    <dbReference type="NCBI Taxonomy" id="651822"/>
    <lineage>
        <taxon>Bacteria</taxon>
        <taxon>Thermotogati</taxon>
        <taxon>Synergistota</taxon>
        <taxon>Synergistia</taxon>
        <taxon>Synergistales</taxon>
        <taxon>Aminobacteriaceae</taxon>
        <taxon>Fretibacterium</taxon>
    </lineage>
</organism>
<comment type="subcellular location">
    <subcellularLocation>
        <location evidence="9">Cytoplasm</location>
    </subcellularLocation>
</comment>
<keyword evidence="6 9" id="KW-0227">DNA damage</keyword>
<evidence type="ECO:0000313" key="12">
    <source>
        <dbReference type="EMBL" id="CBL28031.1"/>
    </source>
</evidence>
<keyword evidence="13" id="KW-1185">Reference proteome</keyword>
<dbReference type="KEGG" id="sbr:SY1_06700"/>
<feature type="domain" description="Methylguanine DNA methyltransferase ribonuclease-like" evidence="11">
    <location>
        <begin position="5"/>
        <end position="70"/>
    </location>
</feature>
<dbReference type="PANTHER" id="PTHR10815">
    <property type="entry name" value="METHYLATED-DNA--PROTEIN-CYSTEINE METHYLTRANSFERASE"/>
    <property type="match status" value="1"/>
</dbReference>
<accession>A0AB94IWE3</accession>
<dbReference type="GO" id="GO:0003908">
    <property type="term" value="F:methylated-DNA-[protein]-cysteine S-methyltransferase activity"/>
    <property type="evidence" value="ECO:0007669"/>
    <property type="project" value="UniProtKB-UniRule"/>
</dbReference>
<comment type="function">
    <text evidence="9">Involved in the cellular defense against the biological effects of O6-methylguanine (O6-MeG) and O4-methylthymine (O4-MeT) in DNA. Repairs the methylated nucleobase in DNA by stoichiometrically transferring the methyl group to a cysteine residue in the enzyme. This is a suicide reaction: the enzyme is irreversibly inactivated.</text>
</comment>
<gene>
    <name evidence="12" type="ORF">SY1_06700</name>
</gene>
<name>A0AB94IWE3_9BACT</name>
<reference evidence="12 13" key="2">
    <citation type="submission" date="2010-03" db="EMBL/GenBank/DDBJ databases">
        <authorList>
            <person name="Pajon A."/>
        </authorList>
    </citation>
    <scope>NUCLEOTIDE SEQUENCE [LARGE SCALE GENOMIC DNA]</scope>
    <source>
        <strain evidence="12 13">SGP1</strain>
    </source>
</reference>
<dbReference type="Gene3D" id="1.10.10.10">
    <property type="entry name" value="Winged helix-like DNA-binding domain superfamily/Winged helix DNA-binding domain"/>
    <property type="match status" value="1"/>
</dbReference>
<protein>
    <recommendedName>
        <fullName evidence="9">Methylated-DNA--protein-cysteine methyltransferase</fullName>
        <ecNumber evidence="9">2.1.1.63</ecNumber>
    </recommendedName>
    <alternativeName>
        <fullName evidence="9">6-O-methylguanine-DNA methyltransferase</fullName>
        <shortName evidence="9">MGMT</shortName>
    </alternativeName>
    <alternativeName>
        <fullName evidence="9">O-6-methylguanine-DNA-alkyltransferase</fullName>
    </alternativeName>
</protein>
<comment type="catalytic activity">
    <reaction evidence="8 9">
        <text>a 6-O-methyl-2'-deoxyguanosine in DNA + L-cysteinyl-[protein] = S-methyl-L-cysteinyl-[protein] + a 2'-deoxyguanosine in DNA</text>
        <dbReference type="Rhea" id="RHEA:24000"/>
        <dbReference type="Rhea" id="RHEA-COMP:10131"/>
        <dbReference type="Rhea" id="RHEA-COMP:10132"/>
        <dbReference type="Rhea" id="RHEA-COMP:11367"/>
        <dbReference type="Rhea" id="RHEA-COMP:11368"/>
        <dbReference type="ChEBI" id="CHEBI:29950"/>
        <dbReference type="ChEBI" id="CHEBI:82612"/>
        <dbReference type="ChEBI" id="CHEBI:85445"/>
        <dbReference type="ChEBI" id="CHEBI:85448"/>
        <dbReference type="EC" id="2.1.1.63"/>
    </reaction>
</comment>
<comment type="catalytic activity">
    <reaction evidence="1 9">
        <text>a 4-O-methyl-thymidine in DNA + L-cysteinyl-[protein] = a thymidine in DNA + S-methyl-L-cysteinyl-[protein]</text>
        <dbReference type="Rhea" id="RHEA:53428"/>
        <dbReference type="Rhea" id="RHEA-COMP:10131"/>
        <dbReference type="Rhea" id="RHEA-COMP:10132"/>
        <dbReference type="Rhea" id="RHEA-COMP:13555"/>
        <dbReference type="Rhea" id="RHEA-COMP:13556"/>
        <dbReference type="ChEBI" id="CHEBI:29950"/>
        <dbReference type="ChEBI" id="CHEBI:82612"/>
        <dbReference type="ChEBI" id="CHEBI:137386"/>
        <dbReference type="ChEBI" id="CHEBI:137387"/>
        <dbReference type="EC" id="2.1.1.63"/>
    </reaction>
</comment>
<dbReference type="InterPro" id="IPR036631">
    <property type="entry name" value="MGMT_N_sf"/>
</dbReference>
<dbReference type="PANTHER" id="PTHR10815:SF5">
    <property type="entry name" value="METHYLATED-DNA--PROTEIN-CYSTEINE METHYLTRANSFERASE"/>
    <property type="match status" value="1"/>
</dbReference>
<dbReference type="SUPFAM" id="SSF46767">
    <property type="entry name" value="Methylated DNA-protein cysteine methyltransferase, C-terminal domain"/>
    <property type="match status" value="1"/>
</dbReference>
<dbReference type="InterPro" id="IPR014048">
    <property type="entry name" value="MethylDNA_cys_MeTrfase_DNA-bd"/>
</dbReference>